<comment type="caution">
    <text evidence="4">The sequence shown here is derived from an EMBL/GenBank/DDBJ whole genome shotgun (WGS) entry which is preliminary data.</text>
</comment>
<dbReference type="InterPro" id="IPR040217">
    <property type="entry name" value="ACR1-12"/>
</dbReference>
<sequence length="442" mass="49727">MEDEFAKLIRRINPPRIVVDNGACEHATFIQVDSVYKHGILLELVQLLSDMNLNVTKAYVSTDAGWFMDVFYVTDDHGNKIADEGTLVYIEETLETNVHYLNSMMNSVDSTSSEDRTLIELTGRDRPGLLSELSAVLAVMGCDVVNAEMWTHNGRAAAVIDVVDHSTRDAIVDPKRVSVIKELLFNVMKGDSDVKTPTVRTSVSTSGETHRGRRLHQILFADRDFERPNNVEFETSQRPHVSVLECSDRDYTVVTIRCSDRPKLLFDTVCCLTDMEYVVFHGTVITGRMEAYQEYYIRHVDGFPISSEAEQQRVLECLEAAIERRTTEGLELEVITDDRLGLLSDITRIFRENGLCIKRAEICSGNGGKAKHSYFVTDVGGNSVDPRTVDLIQKEIGQGCLKVKGNSFLCPKLPKETTRSFLFGNLFKRPSFQSFKLIKSCS</sequence>
<dbReference type="GO" id="GO:0016597">
    <property type="term" value="F:amino acid binding"/>
    <property type="evidence" value="ECO:0007669"/>
    <property type="project" value="UniProtKB-UniRule"/>
</dbReference>
<dbReference type="PROSITE" id="PS51671">
    <property type="entry name" value="ACT"/>
    <property type="match status" value="3"/>
</dbReference>
<protein>
    <recommendedName>
        <fullName evidence="2">ACT domain-containing protein ACR</fullName>
    </recommendedName>
    <alternativeName>
        <fullName evidence="2">Protein ACT DOMAIN REPEATS</fullName>
    </alternativeName>
</protein>
<evidence type="ECO:0000313" key="5">
    <source>
        <dbReference type="Proteomes" id="UP000436088"/>
    </source>
</evidence>
<evidence type="ECO:0000256" key="2">
    <source>
        <dbReference type="RuleBase" id="RU369043"/>
    </source>
</evidence>
<evidence type="ECO:0000313" key="4">
    <source>
        <dbReference type="EMBL" id="KAE8725073.1"/>
    </source>
</evidence>
<comment type="function">
    <text evidence="2">Binds amino acids.</text>
</comment>
<dbReference type="InterPro" id="IPR045865">
    <property type="entry name" value="ACT-like_dom_sf"/>
</dbReference>
<dbReference type="Pfam" id="PF13740">
    <property type="entry name" value="ACT_6"/>
    <property type="match status" value="1"/>
</dbReference>
<keyword evidence="1 2" id="KW-0677">Repeat</keyword>
<evidence type="ECO:0000259" key="3">
    <source>
        <dbReference type="PROSITE" id="PS51671"/>
    </source>
</evidence>
<dbReference type="SUPFAM" id="SSF55021">
    <property type="entry name" value="ACT-like"/>
    <property type="match status" value="3"/>
</dbReference>
<feature type="domain" description="ACT" evidence="3">
    <location>
        <begin position="331"/>
        <end position="411"/>
    </location>
</feature>
<dbReference type="CDD" id="cd04897">
    <property type="entry name" value="ACT_ACR_3"/>
    <property type="match status" value="1"/>
</dbReference>
<dbReference type="Gene3D" id="3.30.70.260">
    <property type="match status" value="1"/>
</dbReference>
<dbReference type="PANTHER" id="PTHR31096">
    <property type="entry name" value="ACT DOMAIN-CONTAINING PROTEIN ACR4-RELATED"/>
    <property type="match status" value="1"/>
</dbReference>
<feature type="domain" description="ACT" evidence="3">
    <location>
        <begin position="118"/>
        <end position="202"/>
    </location>
</feature>
<reference evidence="4" key="1">
    <citation type="submission" date="2019-09" db="EMBL/GenBank/DDBJ databases">
        <title>Draft genome information of white flower Hibiscus syriacus.</title>
        <authorList>
            <person name="Kim Y.-M."/>
        </authorList>
    </citation>
    <scope>NUCLEOTIDE SEQUENCE [LARGE SCALE GENOMIC DNA]</scope>
    <source>
        <strain evidence="4">YM2019G1</strain>
    </source>
</reference>
<dbReference type="EMBL" id="VEPZ02000431">
    <property type="protein sequence ID" value="KAE8725073.1"/>
    <property type="molecule type" value="Genomic_DNA"/>
</dbReference>
<name>A0A6A3C7H8_HIBSY</name>
<feature type="domain" description="ACT" evidence="3">
    <location>
        <begin position="29"/>
        <end position="106"/>
    </location>
</feature>
<dbReference type="Proteomes" id="UP000436088">
    <property type="component" value="Unassembled WGS sequence"/>
</dbReference>
<dbReference type="PANTHER" id="PTHR31096:SF40">
    <property type="entry name" value="ACT DOMAIN-CONTAINING PROTEIN ACR"/>
    <property type="match status" value="1"/>
</dbReference>
<evidence type="ECO:0000256" key="1">
    <source>
        <dbReference type="ARBA" id="ARBA00022737"/>
    </source>
</evidence>
<proteinExistence type="predicted"/>
<dbReference type="AlphaFoldDB" id="A0A6A3C7H8"/>
<dbReference type="InterPro" id="IPR002912">
    <property type="entry name" value="ACT_dom"/>
</dbReference>
<accession>A0A6A3C7H8</accession>
<organism evidence="4 5">
    <name type="scientific">Hibiscus syriacus</name>
    <name type="common">Rose of Sharon</name>
    <dbReference type="NCBI Taxonomy" id="106335"/>
    <lineage>
        <taxon>Eukaryota</taxon>
        <taxon>Viridiplantae</taxon>
        <taxon>Streptophyta</taxon>
        <taxon>Embryophyta</taxon>
        <taxon>Tracheophyta</taxon>
        <taxon>Spermatophyta</taxon>
        <taxon>Magnoliopsida</taxon>
        <taxon>eudicotyledons</taxon>
        <taxon>Gunneridae</taxon>
        <taxon>Pentapetalae</taxon>
        <taxon>rosids</taxon>
        <taxon>malvids</taxon>
        <taxon>Malvales</taxon>
        <taxon>Malvaceae</taxon>
        <taxon>Malvoideae</taxon>
        <taxon>Hibiscus</taxon>
    </lineage>
</organism>
<gene>
    <name evidence="4" type="ORF">F3Y22_tig00009013pilonHSYRG00039</name>
</gene>
<keyword evidence="5" id="KW-1185">Reference proteome</keyword>